<evidence type="ECO:0008006" key="5">
    <source>
        <dbReference type="Google" id="ProtNLM"/>
    </source>
</evidence>
<feature type="region of interest" description="Disordered" evidence="1">
    <location>
        <begin position="518"/>
        <end position="680"/>
    </location>
</feature>
<feature type="compositionally biased region" description="Basic and acidic residues" evidence="1">
    <location>
        <begin position="546"/>
        <end position="567"/>
    </location>
</feature>
<evidence type="ECO:0000256" key="1">
    <source>
        <dbReference type="SAM" id="MobiDB-lite"/>
    </source>
</evidence>
<accession>A0A517NBS6</accession>
<sequence length="1458" mass="162322">MAVVNSFRDLPSSMDRKLKTVTHRSIVIATIQGLAIALSAFIVMMILSMALDWMLTLRSPIVRIGLTSVTFLIAIFAFIQTGIIPAYRCSSRKNAAELIDQKLPLLQQRWQTVADATQKFESSDPRSHPKATFANATSRSMVDQVTSEAVALQTLVKPSTVVPASLVLHAVGGLLGAGVLMAGFMASHTGITSALWKQFWNPLHDITATNLQSQTGDAWVPRGKTIQLVATQDGVRHTKGTLVMEFGKGDRETLDLTSSEDRTEVFSHRIRVDQSIRYQFTAGDGRTEWHELQVIDYPEIEATEFVVVAPEYAARDDVTKDHLPRRIKVIEGSSASLAIKPRQPVQQLTITVQPQDNSNVTGGETSAAEPEVHELSADKDGWFRFEMMLYADIMLRPNLISPFGLSSETKSYCRIDVISDKPPVARIIQPNEETAVAVDEVIEIEFEAHDDHGIATANLVVYDESKRDVDGNPEIVSVQPIAMGDQTMPKHMLGKAQLDLSQLNLSAGAEISYAIRVSDNRGDPQSDPKFASSLAPQPRRNLVSKSDPKSDSLSRGNRKAEASDPDRTSMPSDEFDDESEKTPGKADIVASKRQTDIPPNPNNADDLTLAAKDATATTPPTADGSTPDQKTKPINRGATGLSKTNAKRTVSDPASIEDTVAKSEQVPRLRSGQNTSTQRRRLKITERLSAIAAAKPTDTDVEKDPIRERVQAIDKMLKETESGLGRLIAHDLPDSQRSDQFVSLDQQIGQVEKFIADLRMETEDSPTAFVGLQMVDLARTHITPARDRVFGGIRNPNASDLDAKLARGHINRARETLAALLQRYQVVKRDRDLNKSLEDSITIYEVYVEKKKQLLRAARQNRNPLTRKMGVIEVDQAYLDRYSEVLTLRREMMTEFAGMLGDDPRLLSRYLDLLKRRSRSLRDQLGKLSNQQSDATSEMLGWQQIDEDQRHDLWIIMAELRLPVAERLAKEAAEFAERTEKQMPLEIDVQRGTAAKIIHRSQRIAEAARQISLAVDDVYQSITETSAWSTDAPTGRDFPVPENADVPNWVRDADQLSRLFPPLDVSLDLMQSEQEGNEDIESYLQARILESRAVADLAGTWASLTEQLSLGRYDLMVAVEQRRLAIDTESLRTQMQGITNDLETQFLRQGGAGLPASIAEDVDRLQTLMLSITFNQIAATQAAERQDLDLVARQQTLATDRFEAAESLFDKIRRDVADALDEYDMPNPNIAQLRDPTLDEFLARLEREPNIAAQLGIPDRRTNLRVIADSMLWQQTGGQSLGTSGQEAMRRAKQAIKKQNKNRMQLGKPSKPISADAAEPDNEEQREQLAKAKQTQKLLEESLLAINQRRQEANLPESEKEQLTKLGEKIEELLDQGSGNASSAQMWQQLAQSDQANAIMKAIADGDPIPDDQWNKLLSNLGDGLWQVKGKKPPEAYRRAIQQYQDRLRQLWGNSDDA</sequence>
<name>A0A517NBS6_9BACT</name>
<dbReference type="RefSeq" id="WP_145170299.1">
    <property type="nucleotide sequence ID" value="NZ_CP036525.1"/>
</dbReference>
<gene>
    <name evidence="3" type="ORF">K227x_29900</name>
</gene>
<feature type="transmembrane region" description="Helical" evidence="2">
    <location>
        <begin position="166"/>
        <end position="186"/>
    </location>
</feature>
<evidence type="ECO:0000313" key="3">
    <source>
        <dbReference type="EMBL" id="QDT04597.1"/>
    </source>
</evidence>
<feature type="region of interest" description="Disordered" evidence="1">
    <location>
        <begin position="1296"/>
        <end position="1334"/>
    </location>
</feature>
<organism evidence="3 4">
    <name type="scientific">Rubripirellula lacrimiformis</name>
    <dbReference type="NCBI Taxonomy" id="1930273"/>
    <lineage>
        <taxon>Bacteria</taxon>
        <taxon>Pseudomonadati</taxon>
        <taxon>Planctomycetota</taxon>
        <taxon>Planctomycetia</taxon>
        <taxon>Pirellulales</taxon>
        <taxon>Pirellulaceae</taxon>
        <taxon>Rubripirellula</taxon>
    </lineage>
</organism>
<protein>
    <recommendedName>
        <fullName evidence="5">Myosin heavy chain</fullName>
    </recommendedName>
</protein>
<keyword evidence="2" id="KW-1133">Transmembrane helix</keyword>
<dbReference type="KEGG" id="rlc:K227x_29900"/>
<keyword evidence="2" id="KW-0812">Transmembrane</keyword>
<feature type="transmembrane region" description="Helical" evidence="2">
    <location>
        <begin position="61"/>
        <end position="84"/>
    </location>
</feature>
<keyword evidence="2" id="KW-0472">Membrane</keyword>
<evidence type="ECO:0000256" key="2">
    <source>
        <dbReference type="SAM" id="Phobius"/>
    </source>
</evidence>
<dbReference type="OrthoDB" id="257350at2"/>
<feature type="compositionally biased region" description="Low complexity" evidence="1">
    <location>
        <begin position="604"/>
        <end position="628"/>
    </location>
</feature>
<proteinExistence type="predicted"/>
<feature type="transmembrane region" description="Helical" evidence="2">
    <location>
        <begin position="26"/>
        <end position="49"/>
    </location>
</feature>
<dbReference type="EMBL" id="CP036525">
    <property type="protein sequence ID" value="QDT04597.1"/>
    <property type="molecule type" value="Genomic_DNA"/>
</dbReference>
<dbReference type="Proteomes" id="UP000318538">
    <property type="component" value="Chromosome"/>
</dbReference>
<reference evidence="3 4" key="1">
    <citation type="submission" date="2019-02" db="EMBL/GenBank/DDBJ databases">
        <title>Deep-cultivation of Planctomycetes and their phenomic and genomic characterization uncovers novel biology.</title>
        <authorList>
            <person name="Wiegand S."/>
            <person name="Jogler M."/>
            <person name="Boedeker C."/>
            <person name="Pinto D."/>
            <person name="Vollmers J."/>
            <person name="Rivas-Marin E."/>
            <person name="Kohn T."/>
            <person name="Peeters S.H."/>
            <person name="Heuer A."/>
            <person name="Rast P."/>
            <person name="Oberbeckmann S."/>
            <person name="Bunk B."/>
            <person name="Jeske O."/>
            <person name="Meyerdierks A."/>
            <person name="Storesund J.E."/>
            <person name="Kallscheuer N."/>
            <person name="Luecker S."/>
            <person name="Lage O.M."/>
            <person name="Pohl T."/>
            <person name="Merkel B.J."/>
            <person name="Hornburger P."/>
            <person name="Mueller R.-W."/>
            <person name="Bruemmer F."/>
            <person name="Labrenz M."/>
            <person name="Spormann A.M."/>
            <person name="Op den Camp H."/>
            <person name="Overmann J."/>
            <person name="Amann R."/>
            <person name="Jetten M.S.M."/>
            <person name="Mascher T."/>
            <person name="Medema M.H."/>
            <person name="Devos D.P."/>
            <person name="Kaster A.-K."/>
            <person name="Ovreas L."/>
            <person name="Rohde M."/>
            <person name="Galperin M.Y."/>
            <person name="Jogler C."/>
        </authorList>
    </citation>
    <scope>NUCLEOTIDE SEQUENCE [LARGE SCALE GENOMIC DNA]</scope>
    <source>
        <strain evidence="3 4">K22_7</strain>
    </source>
</reference>
<evidence type="ECO:0000313" key="4">
    <source>
        <dbReference type="Proteomes" id="UP000318538"/>
    </source>
</evidence>
<keyword evidence="4" id="KW-1185">Reference proteome</keyword>